<reference evidence="11" key="1">
    <citation type="submission" date="2018-02" db="EMBL/GenBank/DDBJ databases">
        <authorList>
            <person name="Moore K."/>
            <person name="Momper L."/>
        </authorList>
    </citation>
    <scope>NUCLEOTIDE SEQUENCE [LARGE SCALE GENOMIC DNA]</scope>
    <source>
        <strain evidence="11">ULC18</strain>
    </source>
</reference>
<keyword evidence="11" id="KW-1185">Reference proteome</keyword>
<gene>
    <name evidence="10" type="ORF">C7B82_26675</name>
</gene>
<dbReference type="RefSeq" id="WP_106259840.1">
    <property type="nucleotide sequence ID" value="NZ_CAWNSW010000105.1"/>
</dbReference>
<dbReference type="NCBIfam" id="TIGR02008">
    <property type="entry name" value="fdx_plant"/>
    <property type="match status" value="1"/>
</dbReference>
<dbReference type="Gene3D" id="3.10.20.30">
    <property type="match status" value="1"/>
</dbReference>
<keyword evidence="4" id="KW-0479">Metal-binding</keyword>
<comment type="caution">
    <text evidence="10">The sequence shown here is derived from an EMBL/GenBank/DDBJ whole genome shotgun (WGS) entry which is preliminary data.</text>
</comment>
<dbReference type="PROSITE" id="PS00197">
    <property type="entry name" value="2FE2S_FER_1"/>
    <property type="match status" value="1"/>
</dbReference>
<evidence type="ECO:0000259" key="9">
    <source>
        <dbReference type="PROSITE" id="PS51085"/>
    </source>
</evidence>
<keyword evidence="7" id="KW-0411">Iron-sulfur</keyword>
<dbReference type="PANTHER" id="PTHR43112">
    <property type="entry name" value="FERREDOXIN"/>
    <property type="match status" value="1"/>
</dbReference>
<dbReference type="GO" id="GO:0046872">
    <property type="term" value="F:metal ion binding"/>
    <property type="evidence" value="ECO:0007669"/>
    <property type="project" value="UniProtKB-KW"/>
</dbReference>
<dbReference type="InterPro" id="IPR010241">
    <property type="entry name" value="Fd_pln"/>
</dbReference>
<dbReference type="GO" id="GO:0022900">
    <property type="term" value="P:electron transport chain"/>
    <property type="evidence" value="ECO:0007669"/>
    <property type="project" value="InterPro"/>
</dbReference>
<dbReference type="InterPro" id="IPR036010">
    <property type="entry name" value="2Fe-2S_ferredoxin-like_sf"/>
</dbReference>
<sequence>MSQLYTVEIHHQGSTHTLQVPDDQTILAVAQASGLDLPNSCNAGICTTCAAQVVEGTIEQPDAMGVSPELREQGYALLCVAYPRSDLKVETEKEDTVYHLQFGQFQQKK</sequence>
<protein>
    <submittedName>
        <fullName evidence="10">Ferredoxin</fullName>
    </submittedName>
</protein>
<dbReference type="PROSITE" id="PS51085">
    <property type="entry name" value="2FE2S_FER_2"/>
    <property type="match status" value="1"/>
</dbReference>
<feature type="domain" description="2Fe-2S ferredoxin-type" evidence="9">
    <location>
        <begin position="5"/>
        <end position="95"/>
    </location>
</feature>
<proteinExistence type="inferred from homology"/>
<accession>A0A2T1DVR4</accession>
<evidence type="ECO:0000256" key="6">
    <source>
        <dbReference type="ARBA" id="ARBA00023004"/>
    </source>
</evidence>
<dbReference type="SUPFAM" id="SSF54292">
    <property type="entry name" value="2Fe-2S ferredoxin-like"/>
    <property type="match status" value="1"/>
</dbReference>
<reference evidence="10 11" key="2">
    <citation type="submission" date="2018-03" db="EMBL/GenBank/DDBJ databases">
        <title>The ancient ancestry and fast evolution of plastids.</title>
        <authorList>
            <person name="Moore K.R."/>
            <person name="Magnabosco C."/>
            <person name="Momper L."/>
            <person name="Gold D.A."/>
            <person name="Bosak T."/>
            <person name="Fournier G.P."/>
        </authorList>
    </citation>
    <scope>NUCLEOTIDE SEQUENCE [LARGE SCALE GENOMIC DNA]</scope>
    <source>
        <strain evidence="10 11">ULC18</strain>
    </source>
</reference>
<dbReference type="Pfam" id="PF00111">
    <property type="entry name" value="Fer2"/>
    <property type="match status" value="1"/>
</dbReference>
<comment type="similarity">
    <text evidence="1">Belongs to the 2Fe2S plant-type ferredoxin family.</text>
</comment>
<evidence type="ECO:0000256" key="2">
    <source>
        <dbReference type="ARBA" id="ARBA00022448"/>
    </source>
</evidence>
<keyword evidence="5" id="KW-0249">Electron transport</keyword>
<dbReference type="OrthoDB" id="462043at2"/>
<evidence type="ECO:0000256" key="3">
    <source>
        <dbReference type="ARBA" id="ARBA00022714"/>
    </source>
</evidence>
<dbReference type="InterPro" id="IPR012675">
    <property type="entry name" value="Beta-grasp_dom_sf"/>
</dbReference>
<evidence type="ECO:0000256" key="1">
    <source>
        <dbReference type="ARBA" id="ARBA00007874"/>
    </source>
</evidence>
<evidence type="ECO:0000313" key="11">
    <source>
        <dbReference type="Proteomes" id="UP000239576"/>
    </source>
</evidence>
<evidence type="ECO:0000256" key="7">
    <source>
        <dbReference type="ARBA" id="ARBA00023014"/>
    </source>
</evidence>
<keyword evidence="6" id="KW-0408">Iron</keyword>
<evidence type="ECO:0000313" key="10">
    <source>
        <dbReference type="EMBL" id="PSB24606.1"/>
    </source>
</evidence>
<dbReference type="CDD" id="cd00207">
    <property type="entry name" value="fer2"/>
    <property type="match status" value="1"/>
</dbReference>
<keyword evidence="2" id="KW-0813">Transport</keyword>
<dbReference type="AlphaFoldDB" id="A0A2T1DVR4"/>
<evidence type="ECO:0000256" key="4">
    <source>
        <dbReference type="ARBA" id="ARBA00022723"/>
    </source>
</evidence>
<comment type="cofactor">
    <cofactor evidence="8">
        <name>[2Fe-2S] cluster</name>
        <dbReference type="ChEBI" id="CHEBI:190135"/>
    </cofactor>
</comment>
<organism evidence="10 11">
    <name type="scientific">Stenomitos frigidus ULC18</name>
    <dbReference type="NCBI Taxonomy" id="2107698"/>
    <lineage>
        <taxon>Bacteria</taxon>
        <taxon>Bacillati</taxon>
        <taxon>Cyanobacteriota</taxon>
        <taxon>Cyanophyceae</taxon>
        <taxon>Leptolyngbyales</taxon>
        <taxon>Leptolyngbyaceae</taxon>
        <taxon>Stenomitos</taxon>
    </lineage>
</organism>
<dbReference type="PANTHER" id="PTHR43112:SF10">
    <property type="entry name" value="FERREDOXIN C 2, CHLOROPLASTIC"/>
    <property type="match status" value="1"/>
</dbReference>
<dbReference type="GO" id="GO:0051537">
    <property type="term" value="F:2 iron, 2 sulfur cluster binding"/>
    <property type="evidence" value="ECO:0007669"/>
    <property type="project" value="UniProtKB-KW"/>
</dbReference>
<dbReference type="EMBL" id="PVWK01000142">
    <property type="protein sequence ID" value="PSB24606.1"/>
    <property type="molecule type" value="Genomic_DNA"/>
</dbReference>
<name>A0A2T1DVR4_9CYAN</name>
<evidence type="ECO:0000256" key="8">
    <source>
        <dbReference type="ARBA" id="ARBA00034078"/>
    </source>
</evidence>
<evidence type="ECO:0000256" key="5">
    <source>
        <dbReference type="ARBA" id="ARBA00022982"/>
    </source>
</evidence>
<dbReference type="InterPro" id="IPR001041">
    <property type="entry name" value="2Fe-2S_ferredoxin-type"/>
</dbReference>
<dbReference type="InterPro" id="IPR006058">
    <property type="entry name" value="2Fe2S_fd_BS"/>
</dbReference>
<dbReference type="GO" id="GO:0009055">
    <property type="term" value="F:electron transfer activity"/>
    <property type="evidence" value="ECO:0007669"/>
    <property type="project" value="InterPro"/>
</dbReference>
<keyword evidence="3" id="KW-0001">2Fe-2S</keyword>
<dbReference type="Proteomes" id="UP000239576">
    <property type="component" value="Unassembled WGS sequence"/>
</dbReference>